<dbReference type="EMBL" id="GBXM01023815">
    <property type="protein sequence ID" value="JAH84762.1"/>
    <property type="molecule type" value="Transcribed_RNA"/>
</dbReference>
<reference evidence="1" key="2">
    <citation type="journal article" date="2015" name="Fish Shellfish Immunol.">
        <title>Early steps in the European eel (Anguilla anguilla)-Vibrio vulnificus interaction in the gills: Role of the RtxA13 toxin.</title>
        <authorList>
            <person name="Callol A."/>
            <person name="Pajuelo D."/>
            <person name="Ebbesson L."/>
            <person name="Teles M."/>
            <person name="MacKenzie S."/>
            <person name="Amaro C."/>
        </authorList>
    </citation>
    <scope>NUCLEOTIDE SEQUENCE</scope>
</reference>
<sequence length="50" mass="5924">MVMEYFKLPGTKVQSWKIAPQCPTKRQNCLLINMRQSKSKIKRCAKFQVH</sequence>
<organism evidence="1">
    <name type="scientific">Anguilla anguilla</name>
    <name type="common">European freshwater eel</name>
    <name type="synonym">Muraena anguilla</name>
    <dbReference type="NCBI Taxonomy" id="7936"/>
    <lineage>
        <taxon>Eukaryota</taxon>
        <taxon>Metazoa</taxon>
        <taxon>Chordata</taxon>
        <taxon>Craniata</taxon>
        <taxon>Vertebrata</taxon>
        <taxon>Euteleostomi</taxon>
        <taxon>Actinopterygii</taxon>
        <taxon>Neopterygii</taxon>
        <taxon>Teleostei</taxon>
        <taxon>Anguilliformes</taxon>
        <taxon>Anguillidae</taxon>
        <taxon>Anguilla</taxon>
    </lineage>
</organism>
<protein>
    <submittedName>
        <fullName evidence="1">Uncharacterized protein</fullName>
    </submittedName>
</protein>
<reference evidence="1" key="1">
    <citation type="submission" date="2014-11" db="EMBL/GenBank/DDBJ databases">
        <authorList>
            <person name="Amaro Gonzalez C."/>
        </authorList>
    </citation>
    <scope>NUCLEOTIDE SEQUENCE</scope>
</reference>
<accession>A0A0E9W346</accession>
<proteinExistence type="predicted"/>
<evidence type="ECO:0000313" key="1">
    <source>
        <dbReference type="EMBL" id="JAH84762.1"/>
    </source>
</evidence>
<name>A0A0E9W346_ANGAN</name>
<dbReference type="AlphaFoldDB" id="A0A0E9W346"/>